<evidence type="ECO:0008006" key="4">
    <source>
        <dbReference type="Google" id="ProtNLM"/>
    </source>
</evidence>
<gene>
    <name evidence="2" type="ORF">FE784_27000</name>
</gene>
<feature type="compositionally biased region" description="Basic and acidic residues" evidence="1">
    <location>
        <begin position="64"/>
        <end position="86"/>
    </location>
</feature>
<proteinExistence type="predicted"/>
<dbReference type="RefSeq" id="WP_139605369.1">
    <property type="nucleotide sequence ID" value="NZ_VDCQ01000047.1"/>
</dbReference>
<dbReference type="OrthoDB" id="2376226at2"/>
<dbReference type="Proteomes" id="UP000307943">
    <property type="component" value="Unassembled WGS sequence"/>
</dbReference>
<comment type="caution">
    <text evidence="2">The sequence shown here is derived from an EMBL/GenBank/DDBJ whole genome shotgun (WGS) entry which is preliminary data.</text>
</comment>
<feature type="compositionally biased region" description="Basic and acidic residues" evidence="1">
    <location>
        <begin position="1"/>
        <end position="29"/>
    </location>
</feature>
<feature type="region of interest" description="Disordered" evidence="1">
    <location>
        <begin position="1"/>
        <end position="108"/>
    </location>
</feature>
<protein>
    <recommendedName>
        <fullName evidence="4">Cytosolic protein</fullName>
    </recommendedName>
</protein>
<dbReference type="EMBL" id="VDCQ01000047">
    <property type="protein sequence ID" value="TNJ63183.1"/>
    <property type="molecule type" value="Genomic_DNA"/>
</dbReference>
<evidence type="ECO:0000313" key="3">
    <source>
        <dbReference type="Proteomes" id="UP000307943"/>
    </source>
</evidence>
<evidence type="ECO:0000313" key="2">
    <source>
        <dbReference type="EMBL" id="TNJ63183.1"/>
    </source>
</evidence>
<keyword evidence="3" id="KW-1185">Reference proteome</keyword>
<sequence length="108" mass="12342">MSDERVERETERLHAYEGFIDEERSEHTDLATVESQRNDLAAEEFPEGPYGSSILSRSLGKSTPWREDQRPPNRFAYENRDLHEGLGRGGYPADHNTHDEPGDESPVD</sequence>
<name>A0A5C4T2E2_9BACL</name>
<organism evidence="2 3">
    <name type="scientific">Paenibacillus hemerocallicola</name>
    <dbReference type="NCBI Taxonomy" id="1172614"/>
    <lineage>
        <taxon>Bacteria</taxon>
        <taxon>Bacillati</taxon>
        <taxon>Bacillota</taxon>
        <taxon>Bacilli</taxon>
        <taxon>Bacillales</taxon>
        <taxon>Paenibacillaceae</taxon>
        <taxon>Paenibacillus</taxon>
    </lineage>
</organism>
<evidence type="ECO:0000256" key="1">
    <source>
        <dbReference type="SAM" id="MobiDB-lite"/>
    </source>
</evidence>
<accession>A0A5C4T2E2</accession>
<dbReference type="AlphaFoldDB" id="A0A5C4T2E2"/>
<reference evidence="2 3" key="1">
    <citation type="submission" date="2019-05" db="EMBL/GenBank/DDBJ databases">
        <title>We sequenced the genome of Paenibacillus hemerocallicola KCTC 33185 for further insight into its adaptation and study the phylogeny of Paenibacillus.</title>
        <authorList>
            <person name="Narsing Rao M.P."/>
        </authorList>
    </citation>
    <scope>NUCLEOTIDE SEQUENCE [LARGE SCALE GENOMIC DNA]</scope>
    <source>
        <strain evidence="2 3">KCTC 33185</strain>
    </source>
</reference>